<dbReference type="PROSITE" id="PS00136">
    <property type="entry name" value="SUBTILASE_ASP"/>
    <property type="match status" value="1"/>
</dbReference>
<dbReference type="InterPro" id="IPR013784">
    <property type="entry name" value="Carb-bd-like_fold"/>
</dbReference>
<dbReference type="Gene3D" id="3.40.50.200">
    <property type="entry name" value="Peptidase S8/S53 domain"/>
    <property type="match status" value="1"/>
</dbReference>
<dbReference type="InterPro" id="IPR008969">
    <property type="entry name" value="CarboxyPept-like_regulatory"/>
</dbReference>
<dbReference type="SUPFAM" id="SSF49464">
    <property type="entry name" value="Carboxypeptidase regulatory domain-like"/>
    <property type="match status" value="1"/>
</dbReference>
<dbReference type="EC" id="3.2.1.1" evidence="3"/>
<dbReference type="GO" id="GO:0005975">
    <property type="term" value="P:carbohydrate metabolic process"/>
    <property type="evidence" value="ECO:0007669"/>
    <property type="project" value="UniProtKB-ARBA"/>
</dbReference>
<dbReference type="InterPro" id="IPR036852">
    <property type="entry name" value="Peptidase_S8/S53_dom_sf"/>
</dbReference>
<evidence type="ECO:0000256" key="5">
    <source>
        <dbReference type="ARBA" id="ARBA00022801"/>
    </source>
</evidence>
<dbReference type="Gene3D" id="2.60.40.10">
    <property type="entry name" value="Immunoglobulins"/>
    <property type="match status" value="1"/>
</dbReference>
<dbReference type="InterPro" id="IPR023828">
    <property type="entry name" value="Peptidase_S8_Ser-AS"/>
</dbReference>
<feature type="active site" description="Charge relay system" evidence="8">
    <location>
        <position position="232"/>
    </location>
</feature>
<evidence type="ECO:0000256" key="6">
    <source>
        <dbReference type="ARBA" id="ARBA00022825"/>
    </source>
</evidence>
<organism evidence="13 14">
    <name type="scientific">Spongiactinospora gelatinilytica</name>
    <dbReference type="NCBI Taxonomy" id="2666298"/>
    <lineage>
        <taxon>Bacteria</taxon>
        <taxon>Bacillati</taxon>
        <taxon>Actinomycetota</taxon>
        <taxon>Actinomycetes</taxon>
        <taxon>Streptosporangiales</taxon>
        <taxon>Streptosporangiaceae</taxon>
        <taxon>Spongiactinospora</taxon>
    </lineage>
</organism>
<feature type="active site" description="Charge relay system" evidence="8">
    <location>
        <position position="185"/>
    </location>
</feature>
<dbReference type="PANTHER" id="PTHR43806">
    <property type="entry name" value="PEPTIDASE S8"/>
    <property type="match status" value="1"/>
</dbReference>
<dbReference type="RefSeq" id="WP_111166301.1">
    <property type="nucleotide sequence ID" value="NZ_POUA01000035.1"/>
</dbReference>
<protein>
    <recommendedName>
        <fullName evidence="3">alpha-amylase</fullName>
        <ecNumber evidence="3">3.2.1.1</ecNumber>
    </recommendedName>
    <alternativeName>
        <fullName evidence="7">1,4-alpha-D-glucan glucanohydrolase</fullName>
    </alternativeName>
</protein>
<dbReference type="InterPro" id="IPR024361">
    <property type="entry name" value="BACON"/>
</dbReference>
<dbReference type="GO" id="GO:0006508">
    <property type="term" value="P:proteolysis"/>
    <property type="evidence" value="ECO:0007669"/>
    <property type="project" value="UniProtKB-KW"/>
</dbReference>
<evidence type="ECO:0000256" key="2">
    <source>
        <dbReference type="ARBA" id="ARBA00011073"/>
    </source>
</evidence>
<dbReference type="GO" id="GO:0004556">
    <property type="term" value="F:alpha-amylase activity"/>
    <property type="evidence" value="ECO:0007669"/>
    <property type="project" value="UniProtKB-EC"/>
</dbReference>
<comment type="catalytic activity">
    <reaction evidence="1">
        <text>Endohydrolysis of (1-&gt;4)-alpha-D-glucosidic linkages in polysaccharides containing three or more (1-&gt;4)-alpha-linked D-glucose units.</text>
        <dbReference type="EC" id="3.2.1.1"/>
    </reaction>
</comment>
<evidence type="ECO:0000256" key="3">
    <source>
        <dbReference type="ARBA" id="ARBA00012595"/>
    </source>
</evidence>
<feature type="active site" description="Charge relay system" evidence="8">
    <location>
        <position position="396"/>
    </location>
</feature>
<evidence type="ECO:0000313" key="13">
    <source>
        <dbReference type="EMBL" id="PZG52185.1"/>
    </source>
</evidence>
<evidence type="ECO:0000256" key="9">
    <source>
        <dbReference type="RuleBase" id="RU003355"/>
    </source>
</evidence>
<evidence type="ECO:0000256" key="1">
    <source>
        <dbReference type="ARBA" id="ARBA00000548"/>
    </source>
</evidence>
<dbReference type="EMBL" id="POUA01000035">
    <property type="protein sequence ID" value="PZG52185.1"/>
    <property type="molecule type" value="Genomic_DNA"/>
</dbReference>
<feature type="domain" description="Peptidase S8/S53" evidence="11">
    <location>
        <begin position="176"/>
        <end position="452"/>
    </location>
</feature>
<evidence type="ECO:0000256" key="4">
    <source>
        <dbReference type="ARBA" id="ARBA00022670"/>
    </source>
</evidence>
<reference evidence="13 14" key="1">
    <citation type="submission" date="2018-01" db="EMBL/GenBank/DDBJ databases">
        <title>Draft genome sequence of Sphaerisporangium sp. 7K107.</title>
        <authorList>
            <person name="Sahin N."/>
            <person name="Saygin H."/>
            <person name="Ay H."/>
        </authorList>
    </citation>
    <scope>NUCLEOTIDE SEQUENCE [LARGE SCALE GENOMIC DNA]</scope>
    <source>
        <strain evidence="13 14">7K107</strain>
    </source>
</reference>
<feature type="signal peptide" evidence="10">
    <location>
        <begin position="1"/>
        <end position="25"/>
    </location>
</feature>
<dbReference type="AlphaFoldDB" id="A0A2W2HKF5"/>
<sequence>MPHLRALLGVLVVLGLLTPQATAHAAPGSDKIAAEVRADLKDGKATFLVRLKGEAGLSAARAATTKAAKAKAVYDAKSAYAARSQAGLRDLLTKRKAKHTSFWIVNAVEVTADAKLAAEIAALPEVTGIVPIGEAEAPKPRPGKTHPKAKTAAGAVEWNIDRIGAPRVWNELDDRGEGIVVGIVDSGVDFEHPELAAQYRGRRADSSLDHDYNWFDATAICTRPQPCDDDSHGTHVAGTIVGQNGIGVAPRARWMAAKTTSTISSRLKGAEWMARPTDLNGQNPRYDLIPDIVNNSWSSYEHYEEYRQIVNTWIAAGIFPMFAAGNQGPACGRMGSPANFAGTYSTGAFDVNNAIWAQSQRGPGENGEIKPNIAAPGVDIRSSVPDGGYSSQDGTSMASPHVAGTVALLWSAAPSLRGDIPATRALLDGTAIDTADLSCGGTAADNNVYGEGRLDAHAAVQAAPDDPLGTLSGTVTANGSPVSGVDVTITGPLRRTVGTGADGTYSLPRLPPGSYAITAARFGYQSATSTVTVTDGQTTTANLTPTRLPEAVVSGTITAAGVPQKGATVSVPKTAVKAVTDAAGDYRITLPHGSHRLEVTSSRCTVTATEQITVTGNLTKNVDLAPRTDRFGYTCTVGTEPYVAGTERLSLTGPIGSEQVTLPFPVPFYGESRSEVAVAIRGYAAFVGDDPGLANEPLPGTVEPNLAVYPYWSRLLDLDDQGGVYTATVGTAPHRSFVIEWRDITFRRVPGQRLSFSVLLGEDGTIGYRYKDVDPGVEQGVEATIGIENADGTDALQYSHITPSVQDGQSLTFTAKDYGAVRGKVTDANDGQPLAGATVEFPHVATLTSGADGTYGGHVRAGTHRVKVSKQNYGTLFQDVTLAATSVTTNDAALITAKVAAAPTSLTLNGSTTATITLTNTGTAPTPYEVTTEDAWLTATPATGGLLQNQSATITVTAASSGPHTGKLLIHSAGGRQPIIEIPVTMTP</sequence>
<dbReference type="InterPro" id="IPR000209">
    <property type="entry name" value="Peptidase_S8/S53_dom"/>
</dbReference>
<dbReference type="PROSITE" id="PS00137">
    <property type="entry name" value="SUBTILASE_HIS"/>
    <property type="match status" value="1"/>
</dbReference>
<dbReference type="PRINTS" id="PR00723">
    <property type="entry name" value="SUBTILISIN"/>
</dbReference>
<evidence type="ECO:0000259" key="12">
    <source>
        <dbReference type="Pfam" id="PF19190"/>
    </source>
</evidence>
<dbReference type="InterPro" id="IPR022398">
    <property type="entry name" value="Peptidase_S8_His-AS"/>
</dbReference>
<dbReference type="Gene3D" id="2.60.40.1120">
    <property type="entry name" value="Carboxypeptidase-like, regulatory domain"/>
    <property type="match status" value="3"/>
</dbReference>
<accession>A0A2W2HKF5</accession>
<dbReference type="GO" id="GO:0004252">
    <property type="term" value="F:serine-type endopeptidase activity"/>
    <property type="evidence" value="ECO:0007669"/>
    <property type="project" value="UniProtKB-UniRule"/>
</dbReference>
<dbReference type="PANTHER" id="PTHR43806:SF11">
    <property type="entry name" value="CEREVISIN-RELATED"/>
    <property type="match status" value="1"/>
</dbReference>
<evidence type="ECO:0000259" key="11">
    <source>
        <dbReference type="Pfam" id="PF00082"/>
    </source>
</evidence>
<evidence type="ECO:0000256" key="10">
    <source>
        <dbReference type="SAM" id="SignalP"/>
    </source>
</evidence>
<evidence type="ECO:0000256" key="7">
    <source>
        <dbReference type="ARBA" id="ARBA00030238"/>
    </source>
</evidence>
<dbReference type="SUPFAM" id="SSF52743">
    <property type="entry name" value="Subtilisin-like"/>
    <property type="match status" value="1"/>
</dbReference>
<dbReference type="Proteomes" id="UP000248544">
    <property type="component" value="Unassembled WGS sequence"/>
</dbReference>
<gene>
    <name evidence="13" type="ORF">C1I98_07245</name>
</gene>
<dbReference type="InterPro" id="IPR023827">
    <property type="entry name" value="Peptidase_S8_Asp-AS"/>
</dbReference>
<feature type="chain" id="PRO_5016175907" description="alpha-amylase" evidence="10">
    <location>
        <begin position="26"/>
        <end position="988"/>
    </location>
</feature>
<feature type="domain" description="BACON" evidence="12">
    <location>
        <begin position="901"/>
        <end position="986"/>
    </location>
</feature>
<proteinExistence type="inferred from homology"/>
<evidence type="ECO:0000313" key="14">
    <source>
        <dbReference type="Proteomes" id="UP000248544"/>
    </source>
</evidence>
<dbReference type="Pfam" id="PF13620">
    <property type="entry name" value="CarboxypepD_reg"/>
    <property type="match status" value="3"/>
</dbReference>
<dbReference type="SUPFAM" id="SSF49452">
    <property type="entry name" value="Starch-binding domain-like"/>
    <property type="match status" value="2"/>
</dbReference>
<comment type="caution">
    <text evidence="13">The sequence shown here is derived from an EMBL/GenBank/DDBJ whole genome shotgun (WGS) entry which is preliminary data.</text>
</comment>
<keyword evidence="14" id="KW-1185">Reference proteome</keyword>
<dbReference type="Pfam" id="PF19190">
    <property type="entry name" value="BACON_2"/>
    <property type="match status" value="1"/>
</dbReference>
<dbReference type="InterPro" id="IPR015500">
    <property type="entry name" value="Peptidase_S8_subtilisin-rel"/>
</dbReference>
<keyword evidence="5 8" id="KW-0378">Hydrolase</keyword>
<evidence type="ECO:0000256" key="8">
    <source>
        <dbReference type="PROSITE-ProRule" id="PRU01240"/>
    </source>
</evidence>
<dbReference type="PROSITE" id="PS51892">
    <property type="entry name" value="SUBTILASE"/>
    <property type="match status" value="1"/>
</dbReference>
<dbReference type="InterPro" id="IPR013783">
    <property type="entry name" value="Ig-like_fold"/>
</dbReference>
<keyword evidence="6 8" id="KW-0720">Serine protease</keyword>
<dbReference type="GO" id="GO:0030246">
    <property type="term" value="F:carbohydrate binding"/>
    <property type="evidence" value="ECO:0007669"/>
    <property type="project" value="InterPro"/>
</dbReference>
<dbReference type="Pfam" id="PF00082">
    <property type="entry name" value="Peptidase_S8"/>
    <property type="match status" value="1"/>
</dbReference>
<name>A0A2W2HKF5_9ACTN</name>
<keyword evidence="4 8" id="KW-0645">Protease</keyword>
<dbReference type="InterPro" id="IPR050131">
    <property type="entry name" value="Peptidase_S8_subtilisin-like"/>
</dbReference>
<dbReference type="PROSITE" id="PS00138">
    <property type="entry name" value="SUBTILASE_SER"/>
    <property type="match status" value="1"/>
</dbReference>
<comment type="similarity">
    <text evidence="2 8 9">Belongs to the peptidase S8 family.</text>
</comment>
<keyword evidence="10" id="KW-0732">Signal</keyword>